<evidence type="ECO:0000256" key="4">
    <source>
        <dbReference type="ARBA" id="ARBA00022801"/>
    </source>
</evidence>
<evidence type="ECO:0000313" key="12">
    <source>
        <dbReference type="EMBL" id="RCW41134.1"/>
    </source>
</evidence>
<feature type="domain" description="BIG2" evidence="11">
    <location>
        <begin position="955"/>
        <end position="1034"/>
    </location>
</feature>
<dbReference type="InterPro" id="IPR006558">
    <property type="entry name" value="LamG-like"/>
</dbReference>
<dbReference type="SUPFAM" id="SSF75005">
    <property type="entry name" value="Arabinanase/levansucrase/invertase"/>
    <property type="match status" value="1"/>
</dbReference>
<dbReference type="Pfam" id="PF04616">
    <property type="entry name" value="Glyco_hydro_43"/>
    <property type="match status" value="1"/>
</dbReference>
<dbReference type="EMBL" id="QPJD01000027">
    <property type="protein sequence ID" value="RCW41134.1"/>
    <property type="molecule type" value="Genomic_DNA"/>
</dbReference>
<dbReference type="SUPFAM" id="SSF49899">
    <property type="entry name" value="Concanavalin A-like lectins/glucanases"/>
    <property type="match status" value="2"/>
</dbReference>
<reference evidence="12 13" key="1">
    <citation type="submission" date="2018-07" db="EMBL/GenBank/DDBJ databases">
        <title>Genomic Encyclopedia of Type Strains, Phase III (KMG-III): the genomes of soil and plant-associated and newly described type strains.</title>
        <authorList>
            <person name="Whitman W."/>
        </authorList>
    </citation>
    <scope>NUCLEOTIDE SEQUENCE [LARGE SCALE GENOMIC DNA]</scope>
    <source>
        <strain evidence="12 13">CECT 7506</strain>
    </source>
</reference>
<dbReference type="Pfam" id="PF13385">
    <property type="entry name" value="Laminin_G_3"/>
    <property type="match status" value="2"/>
</dbReference>
<dbReference type="SMART" id="SM00635">
    <property type="entry name" value="BID_2"/>
    <property type="match status" value="2"/>
</dbReference>
<dbReference type="Pfam" id="PF16369">
    <property type="entry name" value="GH43_C"/>
    <property type="match status" value="1"/>
</dbReference>
<evidence type="ECO:0000259" key="10">
    <source>
        <dbReference type="SMART" id="SM00560"/>
    </source>
</evidence>
<keyword evidence="6" id="KW-0326">Glycosidase</keyword>
<dbReference type="InterPro" id="IPR046780">
    <property type="entry name" value="aBig_2"/>
</dbReference>
<evidence type="ECO:0000313" key="13">
    <source>
        <dbReference type="Proteomes" id="UP000252415"/>
    </source>
</evidence>
<evidence type="ECO:0000256" key="2">
    <source>
        <dbReference type="ARBA" id="ARBA00009865"/>
    </source>
</evidence>
<dbReference type="RefSeq" id="WP_181873716.1">
    <property type="nucleotide sequence ID" value="NZ_QPJD01000027.1"/>
</dbReference>
<name>A0A368VLE4_9BACL</name>
<proteinExistence type="inferred from homology"/>
<dbReference type="PANTHER" id="PTHR43301">
    <property type="entry name" value="ARABINAN ENDO-1,5-ALPHA-L-ARABINOSIDASE"/>
    <property type="match status" value="1"/>
</dbReference>
<dbReference type="Gene3D" id="2.60.120.200">
    <property type="match status" value="2"/>
</dbReference>
<dbReference type="SMART" id="SM00560">
    <property type="entry name" value="LamGL"/>
    <property type="match status" value="2"/>
</dbReference>
<dbReference type="InterPro" id="IPR006710">
    <property type="entry name" value="Glyco_hydro_43"/>
</dbReference>
<dbReference type="InterPro" id="IPR050727">
    <property type="entry name" value="GH43_arabinanases"/>
</dbReference>
<accession>A0A368VLE4</accession>
<feature type="domain" description="LamG-like jellyroll fold" evidence="10">
    <location>
        <begin position="1107"/>
        <end position="1235"/>
    </location>
</feature>
<dbReference type="Pfam" id="PF20578">
    <property type="entry name" value="aBig_2"/>
    <property type="match status" value="1"/>
</dbReference>
<feature type="domain" description="LamG-like jellyroll fold" evidence="10">
    <location>
        <begin position="806"/>
        <end position="943"/>
    </location>
</feature>
<keyword evidence="3 9" id="KW-0732">Signal</keyword>
<feature type="site" description="Important for catalytic activity, responsible for pKa modulation of the active site Glu and correct orientation of both the proton donor and substrate" evidence="8">
    <location>
        <position position="337"/>
    </location>
</feature>
<keyword evidence="5" id="KW-1015">Disulfide bond</keyword>
<keyword evidence="4" id="KW-0378">Hydrolase</keyword>
<comment type="pathway">
    <text evidence="1">Glycan metabolism; L-arabinan degradation.</text>
</comment>
<sequence>MKKTFRRKLAMLLMLAMAVPSVAFASGGGSGPGSPGSAVISTADSVDKHPVSFSSLPKSVAVMSVTIDQRDFSLLVGATKNLTVSTAPVTATNKSVSWNSSDPAVATVDENGKVAAVSPGTADIQATSAEDSSKSDSVTVQVTKASFTNVSVHDPSIVKDGNTFYVFGSNLEAAKSTDLMNWTRFTNGDTTPGNVLYGDMVKNLAGSFAWAGNSDADSTGEHRVWAPYVFYNEDYKNKDGSTGAYMIYYSTSSTIIRSAIGYAVSQNIEGPYTYVDTIVYSGFTQNEAYDNRSVINKKWTNTNIQALVDNGKLQGPRPEWFNGNGSYNNDLFPNAIDPDLFYDKDGKLWMTYGSWSGGIFELQIDKESGKPIYTGADGTTADGRMVDRYFGTKIAGGYQQSGEGPFVVYDKKTGYYFLNVTYGWLESGSGYNMRMFRATSPNGPFVDVQGKNAVMKANTSNQDYGNKMMGDYLFQREIGDPGTGTGISYVSPGHNSVYFDKKTGQYFLVFHTRFPEKGNYHEVRVHQMFMNKDNWPVVAPYRYTGEKLEAVTEQDLVGEYKFINHGMSTSGIIQKSVFIRLNNDHTITGDVAGSWSKAGDNLAEITIDGVSYNGVFARLWDDTSGRVVMTFTAMSGEGVTVWGSKLQNKTDQEIVEDVLNDINLGDTNNVVSNLTLPVEGTRHAMITWQTSNDDAITATGIVNRPEPGAQAATAVLTATVTKGSATDFKTISVTILPRQAARLKADYSFDGNLNDTTGISGAGTVTGNRIDNTGGTITYAQGMRGDAAVFDGNSGVRLPDGLINSDSYSVSLWVKPDALTRYTPTFFGAKDPGSWISILPQGLTKDNTMLWSHNVAANGEDTWYETPSGMTVKIGEWNHLAITVEKGTVTVYVNGVQKFKGTNFPDVFTSSKGIFGLGVNWWDVPFKGMIDGLQIYDGVLTSQEIKNMVFDPAIKVSGIRLGLTEKRISAGNAFTPSSVSVSPAFAGNQVLVWSSADPSIATVDEISGQVTAVKAGSTTITATATDGSGTAASYTLYVLDSAIAYYTFDGSLLDSTGYGTGTVTGNRANNTGGTITYSDGVSGQAAVLDGSSGIRLPNGLISGYTYTVSMSVYLEQDNQYTSAFFGTATPDSWISLAPRGPGEAQPTMLWSGSAWYNASTGIQIPTGTWVDLAFTVDNGTVTVYVDGVAKYTGTSFPNVFTTDDGIFALGVNYWDNPFIGKIDELRIYDKALTADQIQTLSQ</sequence>
<dbReference type="InterPro" id="IPR008964">
    <property type="entry name" value="Invasin/intimin_cell_adhesion"/>
</dbReference>
<dbReference type="PANTHER" id="PTHR43301:SF3">
    <property type="entry name" value="ARABINAN ENDO-1,5-ALPHA-L-ARABINOSIDASE A-RELATED"/>
    <property type="match status" value="1"/>
</dbReference>
<dbReference type="InterPro" id="IPR013320">
    <property type="entry name" value="ConA-like_dom_sf"/>
</dbReference>
<feature type="active site" description="Proton acceptor" evidence="7">
    <location>
        <position position="154"/>
    </location>
</feature>
<dbReference type="InterPro" id="IPR032291">
    <property type="entry name" value="Abn2_C"/>
</dbReference>
<comment type="caution">
    <text evidence="12">The sequence shown here is derived from an EMBL/GenBank/DDBJ whole genome shotgun (WGS) entry which is preliminary data.</text>
</comment>
<dbReference type="GO" id="GO:0004553">
    <property type="term" value="F:hydrolase activity, hydrolyzing O-glycosyl compounds"/>
    <property type="evidence" value="ECO:0007669"/>
    <property type="project" value="InterPro"/>
</dbReference>
<feature type="domain" description="BIG2" evidence="11">
    <location>
        <begin position="61"/>
        <end position="138"/>
    </location>
</feature>
<dbReference type="GO" id="GO:0005975">
    <property type="term" value="P:carbohydrate metabolic process"/>
    <property type="evidence" value="ECO:0007669"/>
    <property type="project" value="InterPro"/>
</dbReference>
<dbReference type="AlphaFoldDB" id="A0A368VLE4"/>
<dbReference type="SUPFAM" id="SSF49373">
    <property type="entry name" value="Invasin/intimin cell-adhesion fragments"/>
    <property type="match status" value="2"/>
</dbReference>
<dbReference type="CDD" id="cd18832">
    <property type="entry name" value="GH43_GsAbnA-like"/>
    <property type="match status" value="1"/>
</dbReference>
<evidence type="ECO:0000259" key="11">
    <source>
        <dbReference type="SMART" id="SM00635"/>
    </source>
</evidence>
<evidence type="ECO:0000256" key="7">
    <source>
        <dbReference type="PIRSR" id="PIRSR606710-1"/>
    </source>
</evidence>
<dbReference type="Pfam" id="PF02368">
    <property type="entry name" value="Big_2"/>
    <property type="match status" value="2"/>
</dbReference>
<dbReference type="InterPro" id="IPR023296">
    <property type="entry name" value="Glyco_hydro_beta-prop_sf"/>
</dbReference>
<evidence type="ECO:0000256" key="1">
    <source>
        <dbReference type="ARBA" id="ARBA00004834"/>
    </source>
</evidence>
<feature type="active site" description="Proton donor" evidence="7">
    <location>
        <position position="403"/>
    </location>
</feature>
<dbReference type="Proteomes" id="UP000252415">
    <property type="component" value="Unassembled WGS sequence"/>
</dbReference>
<evidence type="ECO:0000256" key="3">
    <source>
        <dbReference type="ARBA" id="ARBA00022729"/>
    </source>
</evidence>
<dbReference type="Gene3D" id="2.40.128.10">
    <property type="match status" value="1"/>
</dbReference>
<dbReference type="InterPro" id="IPR003343">
    <property type="entry name" value="Big_2"/>
</dbReference>
<evidence type="ECO:0000256" key="6">
    <source>
        <dbReference type="ARBA" id="ARBA00023295"/>
    </source>
</evidence>
<feature type="signal peptide" evidence="9">
    <location>
        <begin position="1"/>
        <end position="25"/>
    </location>
</feature>
<keyword evidence="13" id="KW-1185">Reference proteome</keyword>
<protein>
    <submittedName>
        <fullName evidence="12">Beta-xylosidase</fullName>
    </submittedName>
</protein>
<gene>
    <name evidence="12" type="ORF">DFP97_12738</name>
</gene>
<organism evidence="12 13">
    <name type="scientific">Paenibacillus prosopidis</name>
    <dbReference type="NCBI Taxonomy" id="630520"/>
    <lineage>
        <taxon>Bacteria</taxon>
        <taxon>Bacillati</taxon>
        <taxon>Bacillota</taxon>
        <taxon>Bacilli</taxon>
        <taxon>Bacillales</taxon>
        <taxon>Paenibacillaceae</taxon>
        <taxon>Paenibacillus</taxon>
    </lineage>
</organism>
<evidence type="ECO:0000256" key="8">
    <source>
        <dbReference type="PIRSR" id="PIRSR606710-2"/>
    </source>
</evidence>
<dbReference type="Gene3D" id="2.60.40.1080">
    <property type="match status" value="2"/>
</dbReference>
<comment type="similarity">
    <text evidence="2">Belongs to the glycosyl hydrolase 43 family.</text>
</comment>
<evidence type="ECO:0000256" key="9">
    <source>
        <dbReference type="SAM" id="SignalP"/>
    </source>
</evidence>
<feature type="chain" id="PRO_5016729454" evidence="9">
    <location>
        <begin position="26"/>
        <end position="1242"/>
    </location>
</feature>
<dbReference type="Gene3D" id="2.115.10.20">
    <property type="entry name" value="Glycosyl hydrolase domain, family 43"/>
    <property type="match status" value="1"/>
</dbReference>
<evidence type="ECO:0000256" key="5">
    <source>
        <dbReference type="ARBA" id="ARBA00023157"/>
    </source>
</evidence>